<evidence type="ECO:0000256" key="4">
    <source>
        <dbReference type="ARBA" id="ARBA00022729"/>
    </source>
</evidence>
<dbReference type="PROSITE" id="PS00194">
    <property type="entry name" value="THIOREDOXIN_1"/>
    <property type="match status" value="1"/>
</dbReference>
<keyword evidence="4 10" id="KW-0732">Signal</keyword>
<evidence type="ECO:0000256" key="3">
    <source>
        <dbReference type="ARBA" id="ARBA00012723"/>
    </source>
</evidence>
<dbReference type="PRINTS" id="PR00421">
    <property type="entry name" value="THIOREDOXIN"/>
</dbReference>
<dbReference type="InterPro" id="IPR036249">
    <property type="entry name" value="Thioredoxin-like_sf"/>
</dbReference>
<dbReference type="CDD" id="cd02998">
    <property type="entry name" value="PDI_a_ERp38"/>
    <property type="match status" value="1"/>
</dbReference>
<keyword evidence="13" id="KW-1185">Reference proteome</keyword>
<keyword evidence="5" id="KW-0677">Repeat</keyword>
<reference evidence="12" key="1">
    <citation type="journal article" date="2020" name="bioRxiv">
        <title>Whole genome comparisons of ergot fungi reveals the divergence and evolution of species within the genus Claviceps are the result of varying mechanisms driving genome evolution and host range expansion.</title>
        <authorList>
            <person name="Wyka S.A."/>
            <person name="Mondo S.J."/>
            <person name="Liu M."/>
            <person name="Dettman J."/>
            <person name="Nalam V."/>
            <person name="Broders K.D."/>
        </authorList>
    </citation>
    <scope>NUCLEOTIDE SEQUENCE</scope>
    <source>
        <strain evidence="12">CCC 489</strain>
    </source>
</reference>
<dbReference type="Gene3D" id="1.20.1150.12">
    <property type="entry name" value="Endoplasmic reticulum resident protein 29, C-terminal domain"/>
    <property type="match status" value="1"/>
</dbReference>
<comment type="similarity">
    <text evidence="2 9">Belongs to the protein disulfide isomerase family.</text>
</comment>
<keyword evidence="7" id="KW-0413">Isomerase</keyword>
<evidence type="ECO:0000256" key="10">
    <source>
        <dbReference type="SAM" id="SignalP"/>
    </source>
</evidence>
<dbReference type="EMBL" id="SRPY01000356">
    <property type="protein sequence ID" value="KAG5925596.1"/>
    <property type="molecule type" value="Genomic_DNA"/>
</dbReference>
<dbReference type="NCBIfam" id="TIGR01126">
    <property type="entry name" value="pdi_dom"/>
    <property type="match status" value="1"/>
</dbReference>
<dbReference type="CDD" id="cd00238">
    <property type="entry name" value="ERp29c"/>
    <property type="match status" value="1"/>
</dbReference>
<dbReference type="InterPro" id="IPR036356">
    <property type="entry name" value="ERp29_C_sf"/>
</dbReference>
<evidence type="ECO:0000256" key="6">
    <source>
        <dbReference type="ARBA" id="ARBA00023157"/>
    </source>
</evidence>
<comment type="caution">
    <text evidence="12">The sequence shown here is derived from an EMBL/GenBank/DDBJ whole genome shotgun (WGS) entry which is preliminary data.</text>
</comment>
<keyword evidence="6" id="KW-1015">Disulfide bond</keyword>
<dbReference type="InterPro" id="IPR017937">
    <property type="entry name" value="Thioredoxin_CS"/>
</dbReference>
<comment type="catalytic activity">
    <reaction evidence="1">
        <text>Catalyzes the rearrangement of -S-S- bonds in proteins.</text>
        <dbReference type="EC" id="5.3.4.1"/>
    </reaction>
</comment>
<evidence type="ECO:0000256" key="1">
    <source>
        <dbReference type="ARBA" id="ARBA00001182"/>
    </source>
</evidence>
<dbReference type="InterPro" id="IPR051063">
    <property type="entry name" value="PDI"/>
</dbReference>
<dbReference type="SUPFAM" id="SSF47933">
    <property type="entry name" value="ERP29 C domain-like"/>
    <property type="match status" value="1"/>
</dbReference>
<sequence>MVFIKSFVLATLAAAAAAAAHSAVIDLTPSNFDEVVLKSGKPTLVEFFAPWCGHCKSLAPIYENLAHAFEHAKDKVHIAKVDADAERALGKRFGIQGFPTLKFFDGKSDKPEDYKSGRDLESLSTFITEKTGVRPKKKLESPSHIVILTDKTFAETVGSDKNVLVAFTTSSSPESGILNPVFESVAFDFAGDKNVVVAKVDALAPNSKAVAQANGVTSYPTIKWFSAGSKTGEDYSGEKTEEGFIEFINKQLGTHRLVGGGLGATAGIIDGLDSLVTRFTDGAKLEDIVAEVKKTAAGYTEEAKYQYAKYYVRVFDKLGSSDNYVAKELARLEGILAKGALAPSKRDEIQSKTNILRRFVKKVVDKAEELKDEL</sequence>
<keyword evidence="8" id="KW-0676">Redox-active center</keyword>
<gene>
    <name evidence="12" type="ORF">E4U42_004145</name>
</gene>
<evidence type="ECO:0000259" key="11">
    <source>
        <dbReference type="PROSITE" id="PS51352"/>
    </source>
</evidence>
<evidence type="ECO:0000313" key="13">
    <source>
        <dbReference type="Proteomes" id="UP000811619"/>
    </source>
</evidence>
<evidence type="ECO:0000256" key="5">
    <source>
        <dbReference type="ARBA" id="ARBA00022737"/>
    </source>
</evidence>
<organism evidence="12 13">
    <name type="scientific">Claviceps africana</name>
    <dbReference type="NCBI Taxonomy" id="83212"/>
    <lineage>
        <taxon>Eukaryota</taxon>
        <taxon>Fungi</taxon>
        <taxon>Dikarya</taxon>
        <taxon>Ascomycota</taxon>
        <taxon>Pezizomycotina</taxon>
        <taxon>Sordariomycetes</taxon>
        <taxon>Hypocreomycetidae</taxon>
        <taxon>Hypocreales</taxon>
        <taxon>Clavicipitaceae</taxon>
        <taxon>Claviceps</taxon>
    </lineage>
</organism>
<feature type="signal peptide" evidence="10">
    <location>
        <begin position="1"/>
        <end position="18"/>
    </location>
</feature>
<dbReference type="OrthoDB" id="10264505at2759"/>
<evidence type="ECO:0000256" key="2">
    <source>
        <dbReference type="ARBA" id="ARBA00006347"/>
    </source>
</evidence>
<dbReference type="Proteomes" id="UP000811619">
    <property type="component" value="Unassembled WGS sequence"/>
</dbReference>
<accession>A0A8K0J6B4</accession>
<dbReference type="InterPro" id="IPR005788">
    <property type="entry name" value="PDI_thioredoxin-like_dom"/>
</dbReference>
<dbReference type="SUPFAM" id="SSF52833">
    <property type="entry name" value="Thioredoxin-like"/>
    <property type="match status" value="2"/>
</dbReference>
<protein>
    <recommendedName>
        <fullName evidence="3">protein disulfide-isomerase</fullName>
        <ecNumber evidence="3">5.3.4.1</ecNumber>
    </recommendedName>
</protein>
<dbReference type="AlphaFoldDB" id="A0A8K0J6B4"/>
<dbReference type="GO" id="GO:0006457">
    <property type="term" value="P:protein folding"/>
    <property type="evidence" value="ECO:0007669"/>
    <property type="project" value="TreeGrafter"/>
</dbReference>
<dbReference type="Pfam" id="PF00085">
    <property type="entry name" value="Thioredoxin"/>
    <property type="match status" value="2"/>
</dbReference>
<dbReference type="PROSITE" id="PS51352">
    <property type="entry name" value="THIOREDOXIN_2"/>
    <property type="match status" value="2"/>
</dbReference>
<dbReference type="GO" id="GO:0005783">
    <property type="term" value="C:endoplasmic reticulum"/>
    <property type="evidence" value="ECO:0007669"/>
    <property type="project" value="InterPro"/>
</dbReference>
<dbReference type="EC" id="5.3.4.1" evidence="3"/>
<name>A0A8K0J6B4_9HYPO</name>
<evidence type="ECO:0000313" key="12">
    <source>
        <dbReference type="EMBL" id="KAG5925596.1"/>
    </source>
</evidence>
<dbReference type="Gene3D" id="3.40.30.10">
    <property type="entry name" value="Glutaredoxin"/>
    <property type="match status" value="2"/>
</dbReference>
<evidence type="ECO:0000256" key="8">
    <source>
        <dbReference type="ARBA" id="ARBA00023284"/>
    </source>
</evidence>
<evidence type="ECO:0000256" key="7">
    <source>
        <dbReference type="ARBA" id="ARBA00023235"/>
    </source>
</evidence>
<evidence type="ECO:0000256" key="9">
    <source>
        <dbReference type="RuleBase" id="RU004208"/>
    </source>
</evidence>
<feature type="domain" description="Thioredoxin" evidence="11">
    <location>
        <begin position="9"/>
        <end position="132"/>
    </location>
</feature>
<dbReference type="InterPro" id="IPR013766">
    <property type="entry name" value="Thioredoxin_domain"/>
</dbReference>
<dbReference type="PANTHER" id="PTHR45672:SF11">
    <property type="entry name" value="PROTEIN DISULFIDE-ISOMERASE C17H9.14C"/>
    <property type="match status" value="1"/>
</dbReference>
<proteinExistence type="inferred from homology"/>
<feature type="domain" description="Thioredoxin" evidence="11">
    <location>
        <begin position="133"/>
        <end position="253"/>
    </location>
</feature>
<dbReference type="PANTHER" id="PTHR45672">
    <property type="entry name" value="PROTEIN DISULFIDE-ISOMERASE C17H9.14C-RELATED"/>
    <property type="match status" value="1"/>
</dbReference>
<dbReference type="InterPro" id="IPR011679">
    <property type="entry name" value="ERp29_C"/>
</dbReference>
<feature type="chain" id="PRO_5035473696" description="protein disulfide-isomerase" evidence="10">
    <location>
        <begin position="19"/>
        <end position="374"/>
    </location>
</feature>
<dbReference type="GO" id="GO:0003756">
    <property type="term" value="F:protein disulfide isomerase activity"/>
    <property type="evidence" value="ECO:0007669"/>
    <property type="project" value="UniProtKB-EC"/>
</dbReference>
<dbReference type="Pfam" id="PF07749">
    <property type="entry name" value="ERp29"/>
    <property type="match status" value="1"/>
</dbReference>
<dbReference type="FunFam" id="3.40.30.10:FF:000032">
    <property type="entry name" value="Protein disulfide-isomerase A6 homolog"/>
    <property type="match status" value="1"/>
</dbReference>